<organism evidence="9">
    <name type="scientific">Camelus bactrianus</name>
    <name type="common">Bactrian camel</name>
    <dbReference type="NCBI Taxonomy" id="9837"/>
    <lineage>
        <taxon>Eukaryota</taxon>
        <taxon>Metazoa</taxon>
        <taxon>Chordata</taxon>
        <taxon>Craniata</taxon>
        <taxon>Vertebrata</taxon>
        <taxon>Euteleostomi</taxon>
        <taxon>Mammalia</taxon>
        <taxon>Eutheria</taxon>
        <taxon>Laurasiatheria</taxon>
        <taxon>Artiodactyla</taxon>
        <taxon>Tylopoda</taxon>
        <taxon>Camelidae</taxon>
        <taxon>Camelus</taxon>
    </lineage>
</organism>
<evidence type="ECO:0000313" key="9">
    <source>
        <dbReference type="RefSeq" id="XP_045365342.1"/>
    </source>
</evidence>
<dbReference type="Pfam" id="PF13841">
    <property type="entry name" value="Defensin_beta_2"/>
    <property type="match status" value="1"/>
</dbReference>
<dbReference type="GO" id="GO:0045087">
    <property type="term" value="P:innate immune response"/>
    <property type="evidence" value="ECO:0007669"/>
    <property type="project" value="InterPro"/>
</dbReference>
<keyword evidence="5" id="KW-1015">Disulfide bond</keyword>
<dbReference type="GO" id="GO:0042742">
    <property type="term" value="P:defense response to bacterium"/>
    <property type="evidence" value="ECO:0007669"/>
    <property type="project" value="UniProtKB-UniRule"/>
</dbReference>
<dbReference type="RefSeq" id="XP_045365342.1">
    <property type="nucleotide sequence ID" value="XM_045509386.1"/>
</dbReference>
<dbReference type="GO" id="GO:0005576">
    <property type="term" value="C:extracellular region"/>
    <property type="evidence" value="ECO:0007669"/>
    <property type="project" value="UniProtKB-SubCell"/>
</dbReference>
<evidence type="ECO:0000256" key="7">
    <source>
        <dbReference type="SAM" id="MobiDB-lite"/>
    </source>
</evidence>
<evidence type="ECO:0000256" key="3">
    <source>
        <dbReference type="ARBA" id="ARBA00022525"/>
    </source>
</evidence>
<evidence type="ECO:0000256" key="6">
    <source>
        <dbReference type="RuleBase" id="RU231113"/>
    </source>
</evidence>
<feature type="domain" description="Beta-defensin" evidence="8">
    <location>
        <begin position="127"/>
        <end position="156"/>
    </location>
</feature>
<evidence type="ECO:0000256" key="5">
    <source>
        <dbReference type="ARBA" id="ARBA00023157"/>
    </source>
</evidence>
<evidence type="ECO:0000256" key="1">
    <source>
        <dbReference type="ARBA" id="ARBA00004613"/>
    </source>
</evidence>
<dbReference type="AlphaFoldDB" id="A0A9W3FRJ5"/>
<keyword evidence="6" id="KW-0211">Defensin</keyword>
<keyword evidence="3 6" id="KW-0964">Secreted</keyword>
<sequence>MADSFTEAPVTLPRSPPSAHEEMSAVGRGRASFLLLCSLQDWLCRPPAHLPADGLPAFCFSLPEGSDQPVGNSISLSKIKCRRKLEKLYSETRDSSTRFENIQYGTEKDNTDKSKRHYVPLNWSLACTMLGGQCKTTCGEKEFRMIDCKRPTTICCMRECDPRTY</sequence>
<protein>
    <recommendedName>
        <fullName evidence="6">Beta-defensin</fullName>
    </recommendedName>
</protein>
<evidence type="ECO:0000256" key="4">
    <source>
        <dbReference type="ARBA" id="ARBA00022729"/>
    </source>
</evidence>
<keyword evidence="4" id="KW-0732">Signal</keyword>
<keyword evidence="6" id="KW-0929">Antimicrobial</keyword>
<evidence type="ECO:0000259" key="8">
    <source>
        <dbReference type="Pfam" id="PF13841"/>
    </source>
</evidence>
<comment type="subcellular location">
    <subcellularLocation>
        <location evidence="1 6">Secreted</location>
    </subcellularLocation>
</comment>
<keyword evidence="6" id="KW-0044">Antibiotic</keyword>
<proteinExistence type="inferred from homology"/>
<name>A0A9W3FRJ5_CAMBA</name>
<gene>
    <name evidence="9" type="primary">LOC105083922</name>
</gene>
<evidence type="ECO:0000256" key="2">
    <source>
        <dbReference type="ARBA" id="ARBA00007371"/>
    </source>
</evidence>
<comment type="similarity">
    <text evidence="2 6">Belongs to the beta-defensin family.</text>
</comment>
<reference evidence="9" key="1">
    <citation type="submission" date="2025-08" db="UniProtKB">
        <authorList>
            <consortium name="RefSeq"/>
        </authorList>
    </citation>
    <scope>IDENTIFICATION</scope>
    <source>
        <tissue evidence="9">Blood</tissue>
    </source>
</reference>
<dbReference type="InterPro" id="IPR025933">
    <property type="entry name" value="Beta_defensin_dom"/>
</dbReference>
<accession>A0A9W3FRJ5</accession>
<feature type="region of interest" description="Disordered" evidence="7">
    <location>
        <begin position="1"/>
        <end position="23"/>
    </location>
</feature>
<comment type="function">
    <text evidence="6">Has antibacterial activity.</text>
</comment>